<comment type="similarity">
    <text evidence="1">Belongs to the CCDC124 family.</text>
</comment>
<dbReference type="InterPro" id="IPR054414">
    <property type="entry name" value="Ccdc124/Oxs1_C"/>
</dbReference>
<dbReference type="EMBL" id="MCFD01000047">
    <property type="protein sequence ID" value="ORX65083.1"/>
    <property type="molecule type" value="Genomic_DNA"/>
</dbReference>
<feature type="compositionally biased region" description="Low complexity" evidence="3">
    <location>
        <begin position="112"/>
        <end position="123"/>
    </location>
</feature>
<evidence type="ECO:0000256" key="1">
    <source>
        <dbReference type="ARBA" id="ARBA00008296"/>
    </source>
</evidence>
<dbReference type="STRING" id="61395.A0A1Y1VV67"/>
<protein>
    <submittedName>
        <fullName evidence="6">DUF1014-domain-containing protein</fullName>
    </submittedName>
</protein>
<dbReference type="PANTHER" id="PTHR21680:SF0">
    <property type="entry name" value="COILED-COIL DOMAIN-CONTAINING PROTEIN 124"/>
    <property type="match status" value="1"/>
</dbReference>
<dbReference type="GO" id="GO:0006366">
    <property type="term" value="P:transcription by RNA polymerase II"/>
    <property type="evidence" value="ECO:0007669"/>
    <property type="project" value="TreeGrafter"/>
</dbReference>
<dbReference type="GO" id="GO:0003713">
    <property type="term" value="F:transcription coactivator activity"/>
    <property type="evidence" value="ECO:0007669"/>
    <property type="project" value="TreeGrafter"/>
</dbReference>
<dbReference type="Pfam" id="PF22048">
    <property type="entry name" value="LSO1_2-like"/>
    <property type="match status" value="1"/>
</dbReference>
<dbReference type="OrthoDB" id="76412at2759"/>
<gene>
    <name evidence="6" type="ORF">DL89DRAFT_250890</name>
</gene>
<keyword evidence="2" id="KW-0175">Coiled coil</keyword>
<feature type="compositionally biased region" description="Basic and acidic residues" evidence="3">
    <location>
        <begin position="1"/>
        <end position="38"/>
    </location>
</feature>
<evidence type="ECO:0000259" key="5">
    <source>
        <dbReference type="Pfam" id="PF22048"/>
    </source>
</evidence>
<evidence type="ECO:0000313" key="6">
    <source>
        <dbReference type="EMBL" id="ORX65083.1"/>
    </source>
</evidence>
<dbReference type="RefSeq" id="XP_040739453.1">
    <property type="nucleotide sequence ID" value="XM_040885178.1"/>
</dbReference>
<name>A0A1Y1VV67_9FUNG</name>
<evidence type="ECO:0000256" key="2">
    <source>
        <dbReference type="ARBA" id="ARBA00023054"/>
    </source>
</evidence>
<evidence type="ECO:0000313" key="7">
    <source>
        <dbReference type="Proteomes" id="UP000193922"/>
    </source>
</evidence>
<dbReference type="Pfam" id="PF06244">
    <property type="entry name" value="Ccdc124"/>
    <property type="match status" value="1"/>
</dbReference>
<proteinExistence type="inferred from homology"/>
<evidence type="ECO:0000259" key="4">
    <source>
        <dbReference type="Pfam" id="PF06244"/>
    </source>
</evidence>
<dbReference type="PANTHER" id="PTHR21680">
    <property type="entry name" value="COILED-COIL DOMAIN-CONTAINING PROTEIN 124"/>
    <property type="match status" value="1"/>
</dbReference>
<dbReference type="InterPro" id="IPR054413">
    <property type="entry name" value="LSO1/2"/>
</dbReference>
<organism evidence="6 7">
    <name type="scientific">Linderina pennispora</name>
    <dbReference type="NCBI Taxonomy" id="61395"/>
    <lineage>
        <taxon>Eukaryota</taxon>
        <taxon>Fungi</taxon>
        <taxon>Fungi incertae sedis</taxon>
        <taxon>Zoopagomycota</taxon>
        <taxon>Kickxellomycotina</taxon>
        <taxon>Kickxellomycetes</taxon>
        <taxon>Kickxellales</taxon>
        <taxon>Kickxellaceae</taxon>
        <taxon>Linderina</taxon>
    </lineage>
</organism>
<sequence>MAKKFKGENSKVAAAKEKKAATQAVKDTKKRAEQEAKDSAAWAVGSKKNDKKAEQEAKRLEKLARKQEADALLAAENKSIAGSLKGKTGPAKLGPAKPVRPARGAEKKAEAKSAAVHSAAEASKPVESFAARNIDDALDLMNSIGDEPVATGGAQAKKGGVAALVDRHPERRAKAAYKAFEDRELDRLKSENPGLRLTQLKQLLWKEWQKSPDNPFNQVMIEQNATAEEINRVIEEQRQNMQDRLRIE</sequence>
<feature type="domain" description="LSO1/LSO2" evidence="5">
    <location>
        <begin position="10"/>
        <end position="76"/>
    </location>
</feature>
<dbReference type="Proteomes" id="UP000193922">
    <property type="component" value="Unassembled WGS sequence"/>
</dbReference>
<feature type="domain" description="Coiled-coil" evidence="4">
    <location>
        <begin position="127"/>
        <end position="218"/>
    </location>
</feature>
<feature type="region of interest" description="Disordered" evidence="3">
    <location>
        <begin position="1"/>
        <end position="59"/>
    </location>
</feature>
<dbReference type="InterPro" id="IPR010422">
    <property type="entry name" value="Ccdc124/Oxs1"/>
</dbReference>
<dbReference type="AlphaFoldDB" id="A0A1Y1VV67"/>
<comment type="caution">
    <text evidence="6">The sequence shown here is derived from an EMBL/GenBank/DDBJ whole genome shotgun (WGS) entry which is preliminary data.</text>
</comment>
<reference evidence="6 7" key="1">
    <citation type="submission" date="2016-07" db="EMBL/GenBank/DDBJ databases">
        <title>Pervasive Adenine N6-methylation of Active Genes in Fungi.</title>
        <authorList>
            <consortium name="DOE Joint Genome Institute"/>
            <person name="Mondo S.J."/>
            <person name="Dannebaum R.O."/>
            <person name="Kuo R.C."/>
            <person name="Labutti K."/>
            <person name="Haridas S."/>
            <person name="Kuo A."/>
            <person name="Salamov A."/>
            <person name="Ahrendt S.R."/>
            <person name="Lipzen A."/>
            <person name="Sullivan W."/>
            <person name="Andreopoulos W.B."/>
            <person name="Clum A."/>
            <person name="Lindquist E."/>
            <person name="Daum C."/>
            <person name="Ramamoorthy G.K."/>
            <person name="Gryganskyi A."/>
            <person name="Culley D."/>
            <person name="Magnuson J.K."/>
            <person name="James T.Y."/>
            <person name="O'Malley M.A."/>
            <person name="Stajich J.E."/>
            <person name="Spatafora J.W."/>
            <person name="Visel A."/>
            <person name="Grigoriev I.V."/>
        </authorList>
    </citation>
    <scope>NUCLEOTIDE SEQUENCE [LARGE SCALE GENOMIC DNA]</scope>
    <source>
        <strain evidence="6 7">ATCC 12442</strain>
    </source>
</reference>
<keyword evidence="7" id="KW-1185">Reference proteome</keyword>
<dbReference type="GO" id="GO:0005634">
    <property type="term" value="C:nucleus"/>
    <property type="evidence" value="ECO:0007669"/>
    <property type="project" value="TreeGrafter"/>
</dbReference>
<feature type="region of interest" description="Disordered" evidence="3">
    <location>
        <begin position="76"/>
        <end position="125"/>
    </location>
</feature>
<feature type="compositionally biased region" description="Basic and acidic residues" evidence="3">
    <location>
        <begin position="47"/>
        <end position="59"/>
    </location>
</feature>
<dbReference type="GeneID" id="63801826"/>
<accession>A0A1Y1VV67</accession>
<evidence type="ECO:0000256" key="3">
    <source>
        <dbReference type="SAM" id="MobiDB-lite"/>
    </source>
</evidence>